<protein>
    <submittedName>
        <fullName evidence="2">Uncharacterized protein</fullName>
    </submittedName>
</protein>
<comment type="caution">
    <text evidence="2">The sequence shown here is derived from an EMBL/GenBank/DDBJ whole genome shotgun (WGS) entry which is preliminary data.</text>
</comment>
<sequence length="81" mass="9019">MSDAASNDSTNVALHVCFGAVAIIAILVGLAGWNYRDSLGVVVYRRYREKRRSRNDVELGPDEIEENVPRLEATPPVYRSV</sequence>
<dbReference type="EMBL" id="ML978157">
    <property type="protein sequence ID" value="KAF2035388.1"/>
    <property type="molecule type" value="Genomic_DNA"/>
</dbReference>
<name>A0A9P4LRI8_9PLEO</name>
<evidence type="ECO:0000256" key="1">
    <source>
        <dbReference type="SAM" id="Phobius"/>
    </source>
</evidence>
<feature type="transmembrane region" description="Helical" evidence="1">
    <location>
        <begin position="12"/>
        <end position="35"/>
    </location>
</feature>
<keyword evidence="1" id="KW-0812">Transmembrane</keyword>
<proteinExistence type="predicted"/>
<reference evidence="2" key="1">
    <citation type="journal article" date="2020" name="Stud. Mycol.">
        <title>101 Dothideomycetes genomes: a test case for predicting lifestyles and emergence of pathogens.</title>
        <authorList>
            <person name="Haridas S."/>
            <person name="Albert R."/>
            <person name="Binder M."/>
            <person name="Bloem J."/>
            <person name="Labutti K."/>
            <person name="Salamov A."/>
            <person name="Andreopoulos B."/>
            <person name="Baker S."/>
            <person name="Barry K."/>
            <person name="Bills G."/>
            <person name="Bluhm B."/>
            <person name="Cannon C."/>
            <person name="Castanera R."/>
            <person name="Culley D."/>
            <person name="Daum C."/>
            <person name="Ezra D."/>
            <person name="Gonzalez J."/>
            <person name="Henrissat B."/>
            <person name="Kuo A."/>
            <person name="Liang C."/>
            <person name="Lipzen A."/>
            <person name="Lutzoni F."/>
            <person name="Magnuson J."/>
            <person name="Mondo S."/>
            <person name="Nolan M."/>
            <person name="Ohm R."/>
            <person name="Pangilinan J."/>
            <person name="Park H.-J."/>
            <person name="Ramirez L."/>
            <person name="Alfaro M."/>
            <person name="Sun H."/>
            <person name="Tritt A."/>
            <person name="Yoshinaga Y."/>
            <person name="Zwiers L.-H."/>
            <person name="Turgeon B."/>
            <person name="Goodwin S."/>
            <person name="Spatafora J."/>
            <person name="Crous P."/>
            <person name="Grigoriev I."/>
        </authorList>
    </citation>
    <scope>NUCLEOTIDE SEQUENCE</scope>
    <source>
        <strain evidence="2">CBS 110217</strain>
    </source>
</reference>
<gene>
    <name evidence="2" type="ORF">EK21DRAFT_106924</name>
</gene>
<evidence type="ECO:0000313" key="3">
    <source>
        <dbReference type="Proteomes" id="UP000799777"/>
    </source>
</evidence>
<keyword evidence="1" id="KW-0472">Membrane</keyword>
<evidence type="ECO:0000313" key="2">
    <source>
        <dbReference type="EMBL" id="KAF2035388.1"/>
    </source>
</evidence>
<dbReference type="AlphaFoldDB" id="A0A9P4LRI8"/>
<organism evidence="2 3">
    <name type="scientific">Setomelanomma holmii</name>
    <dbReference type="NCBI Taxonomy" id="210430"/>
    <lineage>
        <taxon>Eukaryota</taxon>
        <taxon>Fungi</taxon>
        <taxon>Dikarya</taxon>
        <taxon>Ascomycota</taxon>
        <taxon>Pezizomycotina</taxon>
        <taxon>Dothideomycetes</taxon>
        <taxon>Pleosporomycetidae</taxon>
        <taxon>Pleosporales</taxon>
        <taxon>Pleosporineae</taxon>
        <taxon>Phaeosphaeriaceae</taxon>
        <taxon>Setomelanomma</taxon>
    </lineage>
</organism>
<keyword evidence="1" id="KW-1133">Transmembrane helix</keyword>
<keyword evidence="3" id="KW-1185">Reference proteome</keyword>
<dbReference type="Proteomes" id="UP000799777">
    <property type="component" value="Unassembled WGS sequence"/>
</dbReference>
<accession>A0A9P4LRI8</accession>